<dbReference type="PANTHER" id="PTHR10134">
    <property type="entry name" value="CYTOCHROME B-C1 COMPLEX SUBUNIT RIESKE, MITOCHONDRIAL"/>
    <property type="match status" value="1"/>
</dbReference>
<dbReference type="CDD" id="cd03467">
    <property type="entry name" value="Rieske"/>
    <property type="match status" value="1"/>
</dbReference>
<evidence type="ECO:0000256" key="1">
    <source>
        <dbReference type="ARBA" id="ARBA00022714"/>
    </source>
</evidence>
<dbReference type="GO" id="GO:0051537">
    <property type="term" value="F:2 iron, 2 sulfur cluster binding"/>
    <property type="evidence" value="ECO:0007669"/>
    <property type="project" value="UniProtKB-KW"/>
</dbReference>
<evidence type="ECO:0000259" key="7">
    <source>
        <dbReference type="PROSITE" id="PS51296"/>
    </source>
</evidence>
<keyword evidence="1" id="KW-0001">2Fe-2S</keyword>
<name>A0A5B8LYL0_9HYPH</name>
<dbReference type="GO" id="GO:0016020">
    <property type="term" value="C:membrane"/>
    <property type="evidence" value="ECO:0007669"/>
    <property type="project" value="InterPro"/>
</dbReference>
<sequence length="198" mass="20471">MPKSNSRVERENDDVCLAEDNVINRRTLFSAIAGMGVLAATGAAVQAQEDDGPAPGDILVNSKGGAVLTPADIDPTAKTVVIAYAQDAAGNVKKGNKNKIAVVKVDPANVGSESEGRGADGLMAYSAICTHAGCEVKSFLPDRGIMRCPCHGSEFDPANNGVVEKGPAKHRLASLVIAVEDDQIVIKEGFDAEVGAQS</sequence>
<evidence type="ECO:0000313" key="9">
    <source>
        <dbReference type="Proteomes" id="UP000315364"/>
    </source>
</evidence>
<gene>
    <name evidence="8" type="ORF">FPZ08_20355</name>
</gene>
<keyword evidence="5" id="KW-1015">Disulfide bond</keyword>
<keyword evidence="2" id="KW-0479">Metal-binding</keyword>
<feature type="domain" description="Rieske" evidence="7">
    <location>
        <begin position="117"/>
        <end position="186"/>
    </location>
</feature>
<dbReference type="Pfam" id="PF00355">
    <property type="entry name" value="Rieske"/>
    <property type="match status" value="1"/>
</dbReference>
<dbReference type="AlphaFoldDB" id="A0A5B8LYL0"/>
<proteinExistence type="predicted"/>
<keyword evidence="3" id="KW-0408">Iron</keyword>
<dbReference type="RefSeq" id="WP_146292346.1">
    <property type="nucleotide sequence ID" value="NZ_CP042304.1"/>
</dbReference>
<dbReference type="KEGG" id="dea:FPZ08_20355"/>
<dbReference type="Gene3D" id="2.102.10.10">
    <property type="entry name" value="Rieske [2Fe-2S] iron-sulphur domain"/>
    <property type="match status" value="1"/>
</dbReference>
<dbReference type="EMBL" id="CP042304">
    <property type="protein sequence ID" value="QDZ12889.1"/>
    <property type="molecule type" value="Genomic_DNA"/>
</dbReference>
<keyword evidence="4" id="KW-0411">Iron-sulfur</keyword>
<evidence type="ECO:0000256" key="4">
    <source>
        <dbReference type="ARBA" id="ARBA00023014"/>
    </source>
</evidence>
<evidence type="ECO:0000256" key="2">
    <source>
        <dbReference type="ARBA" id="ARBA00022723"/>
    </source>
</evidence>
<comment type="cofactor">
    <cofactor evidence="6">
        <name>[2Fe-2S] cluster</name>
        <dbReference type="ChEBI" id="CHEBI:190135"/>
    </cofactor>
</comment>
<dbReference type="InterPro" id="IPR005805">
    <property type="entry name" value="Rieske_Fe-S_prot_C"/>
</dbReference>
<dbReference type="InterPro" id="IPR017941">
    <property type="entry name" value="Rieske_2Fe-2S"/>
</dbReference>
<evidence type="ECO:0000256" key="6">
    <source>
        <dbReference type="ARBA" id="ARBA00034078"/>
    </source>
</evidence>
<dbReference type="InterPro" id="IPR036922">
    <property type="entry name" value="Rieske_2Fe-2S_sf"/>
</dbReference>
<dbReference type="PROSITE" id="PS51296">
    <property type="entry name" value="RIESKE"/>
    <property type="match status" value="1"/>
</dbReference>
<dbReference type="GO" id="GO:0046872">
    <property type="term" value="F:metal ion binding"/>
    <property type="evidence" value="ECO:0007669"/>
    <property type="project" value="UniProtKB-KW"/>
</dbReference>
<dbReference type="Proteomes" id="UP000315364">
    <property type="component" value="Chromosome"/>
</dbReference>
<dbReference type="SUPFAM" id="SSF50022">
    <property type="entry name" value="ISP domain"/>
    <property type="match status" value="1"/>
</dbReference>
<reference evidence="8 9" key="1">
    <citation type="submission" date="2019-07" db="EMBL/GenBank/DDBJ databases">
        <title>Full genome sequence of Devosia sp. Gsoil 520.</title>
        <authorList>
            <person name="Im W.-T."/>
        </authorList>
    </citation>
    <scope>NUCLEOTIDE SEQUENCE [LARGE SCALE GENOMIC DNA]</scope>
    <source>
        <strain evidence="8 9">Gsoil 520</strain>
    </source>
</reference>
<dbReference type="OrthoDB" id="9802613at2"/>
<evidence type="ECO:0000256" key="5">
    <source>
        <dbReference type="ARBA" id="ARBA00023157"/>
    </source>
</evidence>
<evidence type="ECO:0000313" key="8">
    <source>
        <dbReference type="EMBL" id="QDZ12889.1"/>
    </source>
</evidence>
<organism evidence="8 9">
    <name type="scientific">Devosia ginsengisoli</name>
    <dbReference type="NCBI Taxonomy" id="400770"/>
    <lineage>
        <taxon>Bacteria</taxon>
        <taxon>Pseudomonadati</taxon>
        <taxon>Pseudomonadota</taxon>
        <taxon>Alphaproteobacteria</taxon>
        <taxon>Hyphomicrobiales</taxon>
        <taxon>Devosiaceae</taxon>
        <taxon>Devosia</taxon>
    </lineage>
</organism>
<protein>
    <submittedName>
        <fullName evidence="8">Rieske 2Fe-2S domain-containing protein</fullName>
    </submittedName>
</protein>
<evidence type="ECO:0000256" key="3">
    <source>
        <dbReference type="ARBA" id="ARBA00023004"/>
    </source>
</evidence>
<keyword evidence="9" id="KW-1185">Reference proteome</keyword>
<accession>A0A5B8LYL0</accession>
<dbReference type="InterPro" id="IPR014349">
    <property type="entry name" value="Rieske_Fe-S_prot"/>
</dbReference>
<dbReference type="PRINTS" id="PR00162">
    <property type="entry name" value="RIESKE"/>
</dbReference>